<comment type="caution">
    <text evidence="3">The sequence shown here is derived from an EMBL/GenBank/DDBJ whole genome shotgun (WGS) entry which is preliminary data.</text>
</comment>
<proteinExistence type="predicted"/>
<dbReference type="Pfam" id="PF00226">
    <property type="entry name" value="DnaJ"/>
    <property type="match status" value="1"/>
</dbReference>
<gene>
    <name evidence="3" type="ORF">ACH5RR_009339</name>
</gene>
<evidence type="ECO:0000259" key="2">
    <source>
        <dbReference type="PROSITE" id="PS50076"/>
    </source>
</evidence>
<feature type="region of interest" description="Disordered" evidence="1">
    <location>
        <begin position="439"/>
        <end position="461"/>
    </location>
</feature>
<feature type="compositionally biased region" description="Basic residues" evidence="1">
    <location>
        <begin position="28"/>
        <end position="39"/>
    </location>
</feature>
<dbReference type="Gene3D" id="1.25.40.10">
    <property type="entry name" value="Tetratricopeptide repeat domain"/>
    <property type="match status" value="3"/>
</dbReference>
<feature type="region of interest" description="Disordered" evidence="1">
    <location>
        <begin position="1172"/>
        <end position="1234"/>
    </location>
</feature>
<dbReference type="PANTHER" id="PTHR45181:SF4">
    <property type="entry name" value="HEAT SHOCK PROTEIN DNAJ WITH TETRATRICOPEPTIDE REPEAT-CONTAINING PROTEIN"/>
    <property type="match status" value="1"/>
</dbReference>
<dbReference type="PANTHER" id="PTHR45181">
    <property type="entry name" value="HEAT SHOCK PROTEIN DNAJ WITH TETRATRICOPEPTIDE REPEAT-CONTAINING PROTEIN"/>
    <property type="match status" value="1"/>
</dbReference>
<protein>
    <recommendedName>
        <fullName evidence="2">J domain-containing protein</fullName>
    </recommendedName>
</protein>
<feature type="region of interest" description="Disordered" evidence="1">
    <location>
        <begin position="347"/>
        <end position="376"/>
    </location>
</feature>
<feature type="region of interest" description="Disordered" evidence="1">
    <location>
        <begin position="1"/>
        <end position="69"/>
    </location>
</feature>
<dbReference type="PROSITE" id="PS50076">
    <property type="entry name" value="DNAJ_2"/>
    <property type="match status" value="1"/>
</dbReference>
<dbReference type="EMBL" id="JBJUIK010000004">
    <property type="protein sequence ID" value="KAL3530017.1"/>
    <property type="molecule type" value="Genomic_DNA"/>
</dbReference>
<evidence type="ECO:0000256" key="1">
    <source>
        <dbReference type="SAM" id="MobiDB-lite"/>
    </source>
</evidence>
<dbReference type="InterPro" id="IPR018253">
    <property type="entry name" value="DnaJ_domain_CS"/>
</dbReference>
<dbReference type="Gene3D" id="1.10.287.110">
    <property type="entry name" value="DnaJ domain"/>
    <property type="match status" value="1"/>
</dbReference>
<dbReference type="PRINTS" id="PR00625">
    <property type="entry name" value="JDOMAIN"/>
</dbReference>
<name>A0ABD3AGX1_9GENT</name>
<feature type="compositionally biased region" description="Polar residues" evidence="1">
    <location>
        <begin position="501"/>
        <end position="513"/>
    </location>
</feature>
<dbReference type="Pfam" id="PF13181">
    <property type="entry name" value="TPR_8"/>
    <property type="match status" value="1"/>
</dbReference>
<dbReference type="CDD" id="cd06257">
    <property type="entry name" value="DnaJ"/>
    <property type="match status" value="1"/>
</dbReference>
<accession>A0ABD3AGX1</accession>
<feature type="region of interest" description="Disordered" evidence="1">
    <location>
        <begin position="473"/>
        <end position="514"/>
    </location>
</feature>
<dbReference type="SMART" id="SM00028">
    <property type="entry name" value="TPR"/>
    <property type="match status" value="7"/>
</dbReference>
<organism evidence="3 4">
    <name type="scientific">Cinchona calisaya</name>
    <dbReference type="NCBI Taxonomy" id="153742"/>
    <lineage>
        <taxon>Eukaryota</taxon>
        <taxon>Viridiplantae</taxon>
        <taxon>Streptophyta</taxon>
        <taxon>Embryophyta</taxon>
        <taxon>Tracheophyta</taxon>
        <taxon>Spermatophyta</taxon>
        <taxon>Magnoliopsida</taxon>
        <taxon>eudicotyledons</taxon>
        <taxon>Gunneridae</taxon>
        <taxon>Pentapetalae</taxon>
        <taxon>asterids</taxon>
        <taxon>lamiids</taxon>
        <taxon>Gentianales</taxon>
        <taxon>Rubiaceae</taxon>
        <taxon>Cinchonoideae</taxon>
        <taxon>Cinchoneae</taxon>
        <taxon>Cinchona</taxon>
    </lineage>
</organism>
<dbReference type="Proteomes" id="UP001630127">
    <property type="component" value="Unassembled WGS sequence"/>
</dbReference>
<feature type="compositionally biased region" description="Basic and acidic residues" evidence="1">
    <location>
        <begin position="1224"/>
        <end position="1234"/>
    </location>
</feature>
<dbReference type="InterPro" id="IPR036869">
    <property type="entry name" value="J_dom_sf"/>
</dbReference>
<dbReference type="PROSITE" id="PS00636">
    <property type="entry name" value="DNAJ_1"/>
    <property type="match status" value="1"/>
</dbReference>
<dbReference type="SMART" id="SM00271">
    <property type="entry name" value="DnaJ"/>
    <property type="match status" value="1"/>
</dbReference>
<evidence type="ECO:0000313" key="3">
    <source>
        <dbReference type="EMBL" id="KAL3530017.1"/>
    </source>
</evidence>
<dbReference type="InterPro" id="IPR019734">
    <property type="entry name" value="TPR_rpt"/>
</dbReference>
<reference evidence="3 4" key="1">
    <citation type="submission" date="2024-11" db="EMBL/GenBank/DDBJ databases">
        <title>A near-complete genome assembly of Cinchona calisaya.</title>
        <authorList>
            <person name="Lian D.C."/>
            <person name="Zhao X.W."/>
            <person name="Wei L."/>
        </authorList>
    </citation>
    <scope>NUCLEOTIDE SEQUENCE [LARGE SCALE GENOMIC DNA]</scope>
    <source>
        <tissue evidence="3">Nenye</tissue>
    </source>
</reference>
<feature type="compositionally biased region" description="Basic residues" evidence="1">
    <location>
        <begin position="367"/>
        <end position="376"/>
    </location>
</feature>
<feature type="compositionally biased region" description="Polar residues" evidence="1">
    <location>
        <begin position="1184"/>
        <end position="1198"/>
    </location>
</feature>
<dbReference type="SUPFAM" id="SSF46565">
    <property type="entry name" value="Chaperone J-domain"/>
    <property type="match status" value="1"/>
</dbReference>
<feature type="compositionally biased region" description="Basic and acidic residues" evidence="1">
    <location>
        <begin position="1172"/>
        <end position="1183"/>
    </location>
</feature>
<feature type="region of interest" description="Disordered" evidence="1">
    <location>
        <begin position="589"/>
        <end position="611"/>
    </location>
</feature>
<sequence length="1234" mass="135554">MDPDFGFNSPALGPSTKPGGLSSTTTRILRRKKPVKNHNFRSTQTGNDPGFNPFPPAPELGSGSGAGNSGRFGLSSDAFVFGADKSDYSRSSGSSCCNDSSFSSSKLDSYLEKNEVADEMMNLRIEKERALNLGGNVKKVSGEIDEGAECDLPDEMRQLNFENDGNVRGLAAELPNELRRLNIKSQRLGSQGSSGISSENVLPNKLKSLKIEQSMSGQEKEKVDVGFGEEVKIGSQDGNSSGQMKSNLGSITAKIDEMQAQDWACWKGDDVSVPIPSERLSGSQVHLEDQSSTTSPSSFMQGGVRFNGLKNAFVAPFQDKTEKKVHFSFSSEVDNMEMQNVEFQTPNMTGNLNRKLGTRRESVKSTARPRKKKGKLKNTIPVQLPSTQDFVLGENLQEIDDSNEPYSPMDISPYQEILADNNFSRETSVTSDEVLHVDDDCASSEPRPAVPAISNDLTDEDLVDAAERLDINGSEKWKEKEEEQSVYTSDNAVNAEGPSEESISGAETESFKSATDHLECSTDSFVTATDTLATGSDTEVSSGSMCAKQESDGGSHFDFSPRLEDLGQSSFIFAASSAAQGQSVTTARAYKKKNRPKVGHDSQCLSPSGKDSYTSSRLDYFPISGTSTLSSPRQGRKGDAATLLNQAGYISEPVKKQEPKRENISSTSASIMAQEACEKWRLRGNQAYATGDLSKAEDFYSQGVKSVSESETSRSCLRALMLCYSNRAATLMSLGRIKEALEDCMKAAAIDPSFLKVQVRAANCYLALGEVENASLHYMKCLQAGSDVCVDRKLLVEASYGLEKAQKVLELMKQSAECLQRGTSVDAEDALGLIDEALSISPYSEKLIERKANVLLMLQKYEDVIQLCGQNLGAFISKFDGSDPVKGSWSQIWCWSLIVKAHFYAGRLEEALEFLRKQEELLPVLEKSESRSLESLIPLAATIRELLHNKGAGNEAFQSGRHAEAIQHYTAAILCNVESRPFASICFCNRAAAYRAQSQVADAIADCSLAIALDGNYLKAFSRRAGLYELIRDYGQAAVDLQRLVSLLTKKLEDKSNQLAPSDRMSCMNELKQTQLKLSQMEEASRKEIPLNMYLILGVDPLASASEIKKAYRKAALKHHPDKAGQSLARSENGDDGLWKEIAEEVHKDADRLFKMIGEAYAVLSDPSKRSQYDLEEEMRNDQNRGSGRSTSRMQADFQNYPYERNSGRWQEGWRSHGSSQFRGSERSRSSRYP</sequence>
<dbReference type="InterPro" id="IPR011990">
    <property type="entry name" value="TPR-like_helical_dom_sf"/>
</dbReference>
<dbReference type="AlphaFoldDB" id="A0ABD3AGX1"/>
<feature type="domain" description="J" evidence="2">
    <location>
        <begin position="1092"/>
        <end position="1177"/>
    </location>
</feature>
<keyword evidence="4" id="KW-1185">Reference proteome</keyword>
<feature type="compositionally biased region" description="Basic and acidic residues" evidence="1">
    <location>
        <begin position="473"/>
        <end position="483"/>
    </location>
</feature>
<evidence type="ECO:0000313" key="4">
    <source>
        <dbReference type="Proteomes" id="UP001630127"/>
    </source>
</evidence>
<dbReference type="SUPFAM" id="SSF48452">
    <property type="entry name" value="TPR-like"/>
    <property type="match status" value="2"/>
</dbReference>
<dbReference type="InterPro" id="IPR001623">
    <property type="entry name" value="DnaJ_domain"/>
</dbReference>